<dbReference type="PANTHER" id="PTHR10840:SF0">
    <property type="entry name" value="PROGRAMMED CELL DEATH PROTEIN 5"/>
    <property type="match status" value="1"/>
</dbReference>
<organism evidence="3 4">
    <name type="scientific">Owenia fusiformis</name>
    <name type="common">Polychaete worm</name>
    <dbReference type="NCBI Taxonomy" id="6347"/>
    <lineage>
        <taxon>Eukaryota</taxon>
        <taxon>Metazoa</taxon>
        <taxon>Spiralia</taxon>
        <taxon>Lophotrochozoa</taxon>
        <taxon>Annelida</taxon>
        <taxon>Polychaeta</taxon>
        <taxon>Sedentaria</taxon>
        <taxon>Canalipalpata</taxon>
        <taxon>Sabellida</taxon>
        <taxon>Oweniida</taxon>
        <taxon>Oweniidae</taxon>
        <taxon>Owenia</taxon>
    </lineage>
</organism>
<evidence type="ECO:0000256" key="1">
    <source>
        <dbReference type="ARBA" id="ARBA00010490"/>
    </source>
</evidence>
<evidence type="ECO:0000256" key="2">
    <source>
        <dbReference type="SAM" id="MobiDB-lite"/>
    </source>
</evidence>
<dbReference type="AlphaFoldDB" id="A0A8J1Y876"/>
<dbReference type="Proteomes" id="UP000749559">
    <property type="component" value="Unassembled WGS sequence"/>
</dbReference>
<dbReference type="GO" id="GO:0003677">
    <property type="term" value="F:DNA binding"/>
    <property type="evidence" value="ECO:0007669"/>
    <property type="project" value="InterPro"/>
</dbReference>
<evidence type="ECO:0000313" key="4">
    <source>
        <dbReference type="Proteomes" id="UP000749559"/>
    </source>
</evidence>
<evidence type="ECO:0000313" key="3">
    <source>
        <dbReference type="EMBL" id="CAH1779813.1"/>
    </source>
</evidence>
<dbReference type="InterPro" id="IPR002836">
    <property type="entry name" value="PDCD5-like"/>
</dbReference>
<sequence length="130" mass="14493">MADDELAMHRQKRMAELQAQMGGGGGPGGGPSLEQQEEQRQRQSDMKNSILYQVLSQEAIARLKTIAVAKPEKARMLESMIVQMAQRGQIGDKLSEAQFKELLEKVTSQTQKTTTVKFDRRRAALDSDSD</sequence>
<name>A0A8J1Y876_OWEFU</name>
<gene>
    <name evidence="3" type="ORF">OFUS_LOCUS6583</name>
</gene>
<reference evidence="3" key="1">
    <citation type="submission" date="2022-03" db="EMBL/GenBank/DDBJ databases">
        <authorList>
            <person name="Martin C."/>
        </authorList>
    </citation>
    <scope>NUCLEOTIDE SEQUENCE</scope>
</reference>
<proteinExistence type="inferred from homology"/>
<dbReference type="SUPFAM" id="SSF46950">
    <property type="entry name" value="Double-stranded DNA-binding domain"/>
    <property type="match status" value="1"/>
</dbReference>
<keyword evidence="4" id="KW-1185">Reference proteome</keyword>
<dbReference type="Pfam" id="PF01984">
    <property type="entry name" value="dsDNA_bind"/>
    <property type="match status" value="1"/>
</dbReference>
<feature type="region of interest" description="Disordered" evidence="2">
    <location>
        <begin position="1"/>
        <end position="47"/>
    </location>
</feature>
<comment type="caution">
    <text evidence="3">The sequence shown here is derived from an EMBL/GenBank/DDBJ whole genome shotgun (WGS) entry which is preliminary data.</text>
</comment>
<dbReference type="OrthoDB" id="10252486at2759"/>
<dbReference type="GO" id="GO:0005634">
    <property type="term" value="C:nucleus"/>
    <property type="evidence" value="ECO:0007669"/>
    <property type="project" value="TreeGrafter"/>
</dbReference>
<dbReference type="EMBL" id="CAIIXF020000003">
    <property type="protein sequence ID" value="CAH1779813.1"/>
    <property type="molecule type" value="Genomic_DNA"/>
</dbReference>
<dbReference type="InterPro" id="IPR036883">
    <property type="entry name" value="PDCD5-like_sf"/>
</dbReference>
<accession>A0A8J1Y876</accession>
<protein>
    <submittedName>
        <fullName evidence="3">Uncharacterized protein</fullName>
    </submittedName>
</protein>
<feature type="compositionally biased region" description="Gly residues" evidence="2">
    <location>
        <begin position="21"/>
        <end position="31"/>
    </location>
</feature>
<dbReference type="Gene3D" id="1.10.8.140">
    <property type="entry name" value="PDCD5-like"/>
    <property type="match status" value="1"/>
</dbReference>
<comment type="similarity">
    <text evidence="1">Belongs to the PDCD5 family.</text>
</comment>
<dbReference type="GO" id="GO:0005829">
    <property type="term" value="C:cytosol"/>
    <property type="evidence" value="ECO:0007669"/>
    <property type="project" value="TreeGrafter"/>
</dbReference>
<dbReference type="PIRSF" id="PIRSF015730">
    <property type="entry name" value="TFAR19"/>
    <property type="match status" value="1"/>
</dbReference>
<dbReference type="PANTHER" id="PTHR10840">
    <property type="entry name" value="PROGRAMMED CELL DEATH PROTEIN 5"/>
    <property type="match status" value="1"/>
</dbReference>